<organism evidence="3 4">
    <name type="scientific">Bradyrhizobium vignae</name>
    <dbReference type="NCBI Taxonomy" id="1549949"/>
    <lineage>
        <taxon>Bacteria</taxon>
        <taxon>Pseudomonadati</taxon>
        <taxon>Pseudomonadota</taxon>
        <taxon>Alphaproteobacteria</taxon>
        <taxon>Hyphomicrobiales</taxon>
        <taxon>Nitrobacteraceae</taxon>
        <taxon>Bradyrhizobium</taxon>
    </lineage>
</organism>
<dbReference type="Pfam" id="PF00126">
    <property type="entry name" value="HTH_1"/>
    <property type="match status" value="1"/>
</dbReference>
<dbReference type="InterPro" id="IPR036388">
    <property type="entry name" value="WH-like_DNA-bd_sf"/>
</dbReference>
<keyword evidence="4" id="KW-1185">Reference proteome</keyword>
<gene>
    <name evidence="3" type="ORF">JWS04_13795</name>
</gene>
<dbReference type="Proteomes" id="UP000669317">
    <property type="component" value="Unassembled WGS sequence"/>
</dbReference>
<feature type="region of interest" description="Disordered" evidence="1">
    <location>
        <begin position="16"/>
        <end position="52"/>
    </location>
</feature>
<dbReference type="PROSITE" id="PS50931">
    <property type="entry name" value="HTH_LYSR"/>
    <property type="match status" value="1"/>
</dbReference>
<sequence length="130" mass="14342">MLVRAAGAGSFASAARTRHLTPSAVSRGISDLEREPKSGRRPRIRRGQAIDHVHADRRFRPEHHVFVEGAARACLSSARSRCCERTAARAAARRIHSARSTSRRLRSSAPYFSSCVTRTPAYGSFIAEVR</sequence>
<evidence type="ECO:0000256" key="1">
    <source>
        <dbReference type="SAM" id="MobiDB-lite"/>
    </source>
</evidence>
<dbReference type="RefSeq" id="WP_122404552.1">
    <property type="nucleotide sequence ID" value="NZ_JAGIKT010000026.1"/>
</dbReference>
<dbReference type="InterPro" id="IPR000847">
    <property type="entry name" value="LysR_HTH_N"/>
</dbReference>
<protein>
    <submittedName>
        <fullName evidence="3">LysR family transcriptional regulator</fullName>
    </submittedName>
</protein>
<dbReference type="Gene3D" id="1.10.10.10">
    <property type="entry name" value="Winged helix-like DNA-binding domain superfamily/Winged helix DNA-binding domain"/>
    <property type="match status" value="1"/>
</dbReference>
<evidence type="ECO:0000313" key="4">
    <source>
        <dbReference type="Proteomes" id="UP000669317"/>
    </source>
</evidence>
<evidence type="ECO:0000259" key="2">
    <source>
        <dbReference type="PROSITE" id="PS50931"/>
    </source>
</evidence>
<reference evidence="3 4" key="1">
    <citation type="submission" date="2021-03" db="EMBL/GenBank/DDBJ databases">
        <title>Genome Sequence of Bradyrhizobium vignae strain ISRA400.</title>
        <authorList>
            <person name="Tisa L.S."/>
            <person name="Svistoonoff S."/>
            <person name="Hocher V."/>
            <person name="Fall S."/>
            <person name="Zaiya A."/>
            <person name="Naing D."/>
            <person name="Niang N."/>
            <person name="Diouf A."/>
            <person name="Dasylva M.C."/>
            <person name="Toure O."/>
            <person name="Gueye M."/>
            <person name="Gully D."/>
            <person name="Tisseyre P."/>
            <person name="Simpson S."/>
            <person name="Morris K."/>
            <person name="Thomas W.K."/>
        </authorList>
    </citation>
    <scope>NUCLEOTIDE SEQUENCE [LARGE SCALE GENOMIC DNA]</scope>
    <source>
        <strain evidence="3 4">ISRA400</strain>
    </source>
</reference>
<comment type="caution">
    <text evidence="3">The sequence shown here is derived from an EMBL/GenBank/DDBJ whole genome shotgun (WGS) entry which is preliminary data.</text>
</comment>
<feature type="domain" description="HTH lysR-type" evidence="2">
    <location>
        <begin position="1"/>
        <end position="35"/>
    </location>
</feature>
<name>A0ABS3ZVF2_9BRAD</name>
<dbReference type="EMBL" id="JAGIKT010000026">
    <property type="protein sequence ID" value="MBP0112137.1"/>
    <property type="molecule type" value="Genomic_DNA"/>
</dbReference>
<proteinExistence type="predicted"/>
<accession>A0ABS3ZVF2</accession>
<evidence type="ECO:0000313" key="3">
    <source>
        <dbReference type="EMBL" id="MBP0112137.1"/>
    </source>
</evidence>